<dbReference type="Proteomes" id="UP001415857">
    <property type="component" value="Unassembled WGS sequence"/>
</dbReference>
<keyword evidence="3" id="KW-0106">Calcium</keyword>
<protein>
    <recommendedName>
        <fullName evidence="5">EF-hand domain-containing protein</fullName>
    </recommendedName>
</protein>
<feature type="domain" description="EF-hand" evidence="5">
    <location>
        <begin position="50"/>
        <end position="85"/>
    </location>
</feature>
<sequence length="187" mass="21129">MAADRVSRPSTWASNKDLKLSFNRLRSKSISKLSPSSSPISSPLTPRGGKRQEQLKEVFKYFDGDGDGKISALELRNYFASIGEYMSHEQAQGVINDFDTDGDDLLDFKDFVKLMKREGGDEDLKMAFEMFELEKGSGCITPKSLQRTLSRLGDSKSLDECEVMIKVFDVDRNGVLDFQEFHQMMMA</sequence>
<evidence type="ECO:0000256" key="3">
    <source>
        <dbReference type="ARBA" id="ARBA00022837"/>
    </source>
</evidence>
<organism evidence="6 7">
    <name type="scientific">Liquidambar formosana</name>
    <name type="common">Formosan gum</name>
    <dbReference type="NCBI Taxonomy" id="63359"/>
    <lineage>
        <taxon>Eukaryota</taxon>
        <taxon>Viridiplantae</taxon>
        <taxon>Streptophyta</taxon>
        <taxon>Embryophyta</taxon>
        <taxon>Tracheophyta</taxon>
        <taxon>Spermatophyta</taxon>
        <taxon>Magnoliopsida</taxon>
        <taxon>eudicotyledons</taxon>
        <taxon>Gunneridae</taxon>
        <taxon>Pentapetalae</taxon>
        <taxon>Saxifragales</taxon>
        <taxon>Altingiaceae</taxon>
        <taxon>Liquidambar</taxon>
    </lineage>
</organism>
<feature type="domain" description="EF-hand" evidence="5">
    <location>
        <begin position="156"/>
        <end position="187"/>
    </location>
</feature>
<evidence type="ECO:0000256" key="1">
    <source>
        <dbReference type="ARBA" id="ARBA00022723"/>
    </source>
</evidence>
<dbReference type="GO" id="GO:0005509">
    <property type="term" value="F:calcium ion binding"/>
    <property type="evidence" value="ECO:0007669"/>
    <property type="project" value="InterPro"/>
</dbReference>
<feature type="region of interest" description="Disordered" evidence="4">
    <location>
        <begin position="29"/>
        <end position="51"/>
    </location>
</feature>
<keyword evidence="2" id="KW-0677">Repeat</keyword>
<dbReference type="Gene3D" id="1.10.238.10">
    <property type="entry name" value="EF-hand"/>
    <property type="match status" value="2"/>
</dbReference>
<dbReference type="PROSITE" id="PS50222">
    <property type="entry name" value="EF_HAND_2"/>
    <property type="match status" value="3"/>
</dbReference>
<proteinExistence type="predicted"/>
<dbReference type="InterPro" id="IPR018247">
    <property type="entry name" value="EF_Hand_1_Ca_BS"/>
</dbReference>
<dbReference type="AlphaFoldDB" id="A0AAP0X1G3"/>
<dbReference type="GO" id="GO:0043226">
    <property type="term" value="C:organelle"/>
    <property type="evidence" value="ECO:0007669"/>
    <property type="project" value="UniProtKB-ARBA"/>
</dbReference>
<evidence type="ECO:0000313" key="6">
    <source>
        <dbReference type="EMBL" id="KAK9285491.1"/>
    </source>
</evidence>
<dbReference type="InterPro" id="IPR002048">
    <property type="entry name" value="EF_hand_dom"/>
</dbReference>
<dbReference type="FunFam" id="1.10.238.10:FF:000178">
    <property type="entry name" value="Calmodulin-2 A"/>
    <property type="match status" value="1"/>
</dbReference>
<dbReference type="InterPro" id="IPR039647">
    <property type="entry name" value="EF_hand_pair_protein_CML-like"/>
</dbReference>
<dbReference type="SUPFAM" id="SSF47473">
    <property type="entry name" value="EF-hand"/>
    <property type="match status" value="1"/>
</dbReference>
<feature type="domain" description="EF-hand" evidence="5">
    <location>
        <begin position="86"/>
        <end position="121"/>
    </location>
</feature>
<name>A0AAP0X1G3_LIQFO</name>
<dbReference type="PROSITE" id="PS00018">
    <property type="entry name" value="EF_HAND_1"/>
    <property type="match status" value="3"/>
</dbReference>
<evidence type="ECO:0000259" key="5">
    <source>
        <dbReference type="PROSITE" id="PS50222"/>
    </source>
</evidence>
<dbReference type="Pfam" id="PF13499">
    <property type="entry name" value="EF-hand_7"/>
    <property type="match status" value="1"/>
</dbReference>
<gene>
    <name evidence="6" type="ORF">L1049_024685</name>
</gene>
<dbReference type="SMART" id="SM00054">
    <property type="entry name" value="EFh"/>
    <property type="match status" value="4"/>
</dbReference>
<dbReference type="PANTHER" id="PTHR10891">
    <property type="entry name" value="EF-HAND CALCIUM-BINDING DOMAIN CONTAINING PROTEIN"/>
    <property type="match status" value="1"/>
</dbReference>
<keyword evidence="1" id="KW-0479">Metal-binding</keyword>
<evidence type="ECO:0000256" key="4">
    <source>
        <dbReference type="SAM" id="MobiDB-lite"/>
    </source>
</evidence>
<evidence type="ECO:0000313" key="7">
    <source>
        <dbReference type="Proteomes" id="UP001415857"/>
    </source>
</evidence>
<evidence type="ECO:0000256" key="2">
    <source>
        <dbReference type="ARBA" id="ARBA00022737"/>
    </source>
</evidence>
<reference evidence="6 7" key="1">
    <citation type="journal article" date="2024" name="Plant J.">
        <title>Genome sequences and population genomics reveal climatic adaptation and genomic divergence between two closely related sweetgum species.</title>
        <authorList>
            <person name="Xu W.Q."/>
            <person name="Ren C.Q."/>
            <person name="Zhang X.Y."/>
            <person name="Comes H.P."/>
            <person name="Liu X.H."/>
            <person name="Li Y.G."/>
            <person name="Kettle C.J."/>
            <person name="Jalonen R."/>
            <person name="Gaisberger H."/>
            <person name="Ma Y.Z."/>
            <person name="Qiu Y.X."/>
        </authorList>
    </citation>
    <scope>NUCLEOTIDE SEQUENCE [LARGE SCALE GENOMIC DNA]</scope>
    <source>
        <strain evidence="6">Hangzhou</strain>
    </source>
</reference>
<dbReference type="EMBL" id="JBBPBK010000005">
    <property type="protein sequence ID" value="KAK9285491.1"/>
    <property type="molecule type" value="Genomic_DNA"/>
</dbReference>
<dbReference type="InterPro" id="IPR011992">
    <property type="entry name" value="EF-hand-dom_pair"/>
</dbReference>
<feature type="compositionally biased region" description="Low complexity" evidence="4">
    <location>
        <begin position="29"/>
        <end position="44"/>
    </location>
</feature>
<comment type="caution">
    <text evidence="6">The sequence shown here is derived from an EMBL/GenBank/DDBJ whole genome shotgun (WGS) entry which is preliminary data.</text>
</comment>
<accession>A0AAP0X1G3</accession>
<dbReference type="CDD" id="cd00051">
    <property type="entry name" value="EFh"/>
    <property type="match status" value="2"/>
</dbReference>
<keyword evidence="7" id="KW-1185">Reference proteome</keyword>
<dbReference type="Pfam" id="PF13833">
    <property type="entry name" value="EF-hand_8"/>
    <property type="match status" value="1"/>
</dbReference>